<sequence length="45" mass="5096">MGSSCELSGGYDPRIGTLSLLFAFPDNPKRKSYQIDFHQRFKSAE</sequence>
<reference evidence="1 2" key="1">
    <citation type="journal article" date="2021" name="Commun. Biol.">
        <title>The genome of Shorea leprosula (Dipterocarpaceae) highlights the ecological relevance of drought in aseasonal tropical rainforests.</title>
        <authorList>
            <person name="Ng K.K.S."/>
            <person name="Kobayashi M.J."/>
            <person name="Fawcett J.A."/>
            <person name="Hatakeyama M."/>
            <person name="Paape T."/>
            <person name="Ng C.H."/>
            <person name="Ang C.C."/>
            <person name="Tnah L.H."/>
            <person name="Lee C.T."/>
            <person name="Nishiyama T."/>
            <person name="Sese J."/>
            <person name="O'Brien M.J."/>
            <person name="Copetti D."/>
            <person name="Mohd Noor M.I."/>
            <person name="Ong R.C."/>
            <person name="Putra M."/>
            <person name="Sireger I.Z."/>
            <person name="Indrioko S."/>
            <person name="Kosugi Y."/>
            <person name="Izuno A."/>
            <person name="Isagi Y."/>
            <person name="Lee S.L."/>
            <person name="Shimizu K.K."/>
        </authorList>
    </citation>
    <scope>NUCLEOTIDE SEQUENCE [LARGE SCALE GENOMIC DNA]</scope>
    <source>
        <strain evidence="1">214</strain>
    </source>
</reference>
<protein>
    <submittedName>
        <fullName evidence="1">Uncharacterized protein</fullName>
    </submittedName>
</protein>
<dbReference type="Proteomes" id="UP001054252">
    <property type="component" value="Unassembled WGS sequence"/>
</dbReference>
<evidence type="ECO:0000313" key="2">
    <source>
        <dbReference type="Proteomes" id="UP001054252"/>
    </source>
</evidence>
<proteinExistence type="predicted"/>
<dbReference type="AlphaFoldDB" id="A0AAV5KCL7"/>
<comment type="caution">
    <text evidence="1">The sequence shown here is derived from an EMBL/GenBank/DDBJ whole genome shotgun (WGS) entry which is preliminary data.</text>
</comment>
<evidence type="ECO:0000313" key="1">
    <source>
        <dbReference type="EMBL" id="GKV22353.1"/>
    </source>
</evidence>
<gene>
    <name evidence="1" type="ORF">SLEP1_g32234</name>
</gene>
<name>A0AAV5KCL7_9ROSI</name>
<accession>A0AAV5KCL7</accession>
<keyword evidence="2" id="KW-1185">Reference proteome</keyword>
<dbReference type="EMBL" id="BPVZ01000060">
    <property type="protein sequence ID" value="GKV22353.1"/>
    <property type="molecule type" value="Genomic_DNA"/>
</dbReference>
<organism evidence="1 2">
    <name type="scientific">Rubroshorea leprosula</name>
    <dbReference type="NCBI Taxonomy" id="152421"/>
    <lineage>
        <taxon>Eukaryota</taxon>
        <taxon>Viridiplantae</taxon>
        <taxon>Streptophyta</taxon>
        <taxon>Embryophyta</taxon>
        <taxon>Tracheophyta</taxon>
        <taxon>Spermatophyta</taxon>
        <taxon>Magnoliopsida</taxon>
        <taxon>eudicotyledons</taxon>
        <taxon>Gunneridae</taxon>
        <taxon>Pentapetalae</taxon>
        <taxon>rosids</taxon>
        <taxon>malvids</taxon>
        <taxon>Malvales</taxon>
        <taxon>Dipterocarpaceae</taxon>
        <taxon>Rubroshorea</taxon>
    </lineage>
</organism>